<dbReference type="GO" id="GO:0005829">
    <property type="term" value="C:cytosol"/>
    <property type="evidence" value="ECO:0007669"/>
    <property type="project" value="TreeGrafter"/>
</dbReference>
<organism evidence="12 13">
    <name type="scientific">candidate division WWE3 bacterium CG06_land_8_20_14_3_00_42_16</name>
    <dbReference type="NCBI Taxonomy" id="1975083"/>
    <lineage>
        <taxon>Bacteria</taxon>
        <taxon>Katanobacteria</taxon>
    </lineage>
</organism>
<dbReference type="CDD" id="cd00165">
    <property type="entry name" value="S4"/>
    <property type="match status" value="1"/>
</dbReference>
<dbReference type="InterPro" id="IPR024088">
    <property type="entry name" value="Tyr-tRNA-ligase_bac-type"/>
</dbReference>
<evidence type="ECO:0000256" key="1">
    <source>
        <dbReference type="ARBA" id="ARBA00013160"/>
    </source>
</evidence>
<dbReference type="GO" id="GO:0004831">
    <property type="term" value="F:tyrosine-tRNA ligase activity"/>
    <property type="evidence" value="ECO:0007669"/>
    <property type="project" value="UniProtKB-UniRule"/>
</dbReference>
<dbReference type="PROSITE" id="PS50889">
    <property type="entry name" value="S4"/>
    <property type="match status" value="1"/>
</dbReference>
<dbReference type="Pfam" id="PF00579">
    <property type="entry name" value="tRNA-synt_1b"/>
    <property type="match status" value="1"/>
</dbReference>
<feature type="domain" description="RNA-binding S4" evidence="11">
    <location>
        <begin position="334"/>
        <end position="391"/>
    </location>
</feature>
<dbReference type="SUPFAM" id="SSF55174">
    <property type="entry name" value="Alpha-L RNA-binding motif"/>
    <property type="match status" value="1"/>
</dbReference>
<evidence type="ECO:0000256" key="2">
    <source>
        <dbReference type="ARBA" id="ARBA00022598"/>
    </source>
</evidence>
<comment type="caution">
    <text evidence="12">The sequence shown here is derived from an EMBL/GenBank/DDBJ whole genome shotgun (WGS) entry which is preliminary data.</text>
</comment>
<dbReference type="SMART" id="SM00363">
    <property type="entry name" value="S4"/>
    <property type="match status" value="1"/>
</dbReference>
<dbReference type="InterPro" id="IPR002307">
    <property type="entry name" value="Tyr-tRNA-ligase"/>
</dbReference>
<dbReference type="GO" id="GO:0005524">
    <property type="term" value="F:ATP binding"/>
    <property type="evidence" value="ECO:0007669"/>
    <property type="project" value="UniProtKB-KW"/>
</dbReference>
<dbReference type="InterPro" id="IPR002305">
    <property type="entry name" value="aa-tRNA-synth_Ic"/>
</dbReference>
<dbReference type="EC" id="6.1.1.1" evidence="1 8"/>
<dbReference type="Gene3D" id="3.10.290.10">
    <property type="entry name" value="RNA-binding S4 domain"/>
    <property type="match status" value="1"/>
</dbReference>
<dbReference type="GO" id="GO:0006437">
    <property type="term" value="P:tyrosyl-tRNA aminoacylation"/>
    <property type="evidence" value="ECO:0007669"/>
    <property type="project" value="UniProtKB-UniRule"/>
</dbReference>
<keyword evidence="4 10" id="KW-0067">ATP-binding</keyword>
<dbReference type="EMBL" id="PEWD01000082">
    <property type="protein sequence ID" value="PIU68324.1"/>
    <property type="molecule type" value="Genomic_DNA"/>
</dbReference>
<gene>
    <name evidence="12" type="ORF">COS81_04375</name>
</gene>
<proteinExistence type="inferred from homology"/>
<dbReference type="GO" id="GO:0003723">
    <property type="term" value="F:RNA binding"/>
    <property type="evidence" value="ECO:0007669"/>
    <property type="project" value="UniProtKB-KW"/>
</dbReference>
<evidence type="ECO:0000256" key="7">
    <source>
        <dbReference type="ARBA" id="ARBA00048248"/>
    </source>
</evidence>
<reference evidence="13" key="1">
    <citation type="submission" date="2017-09" db="EMBL/GenBank/DDBJ databases">
        <title>Depth-based differentiation of microbial function through sediment-hosted aquifers and enrichment of novel symbionts in the deep terrestrial subsurface.</title>
        <authorList>
            <person name="Probst A.J."/>
            <person name="Ladd B."/>
            <person name="Jarett J.K."/>
            <person name="Geller-Mcgrath D.E."/>
            <person name="Sieber C.M.K."/>
            <person name="Emerson J.B."/>
            <person name="Anantharaman K."/>
            <person name="Thomas B.C."/>
            <person name="Malmstrom R."/>
            <person name="Stieglmeier M."/>
            <person name="Klingl A."/>
            <person name="Woyke T."/>
            <person name="Ryan C.M."/>
            <person name="Banfield J.F."/>
        </authorList>
    </citation>
    <scope>NUCLEOTIDE SEQUENCE [LARGE SCALE GENOMIC DNA]</scope>
</reference>
<keyword evidence="6 10" id="KW-0030">Aminoacyl-tRNA synthetase</keyword>
<evidence type="ECO:0000313" key="12">
    <source>
        <dbReference type="EMBL" id="PIU68324.1"/>
    </source>
</evidence>
<evidence type="ECO:0000256" key="8">
    <source>
        <dbReference type="NCBIfam" id="TIGR00234"/>
    </source>
</evidence>
<dbReference type="InterPro" id="IPR002942">
    <property type="entry name" value="S4_RNA-bd"/>
</dbReference>
<dbReference type="Pfam" id="PF01479">
    <property type="entry name" value="S4"/>
    <property type="match status" value="1"/>
</dbReference>
<evidence type="ECO:0000256" key="5">
    <source>
        <dbReference type="ARBA" id="ARBA00022917"/>
    </source>
</evidence>
<dbReference type="PANTHER" id="PTHR11766:SF1">
    <property type="entry name" value="TYROSINE--TRNA LIGASE"/>
    <property type="match status" value="1"/>
</dbReference>
<dbReference type="CDD" id="cd00805">
    <property type="entry name" value="TyrRS_core"/>
    <property type="match status" value="1"/>
</dbReference>
<evidence type="ECO:0000256" key="9">
    <source>
        <dbReference type="PROSITE-ProRule" id="PRU00182"/>
    </source>
</evidence>
<protein>
    <recommendedName>
        <fullName evidence="1 8">Tyrosine--tRNA ligase</fullName>
        <ecNumber evidence="1 8">6.1.1.1</ecNumber>
    </recommendedName>
</protein>
<comment type="similarity">
    <text evidence="10">Belongs to the class-I aminoacyl-tRNA synthetase family.</text>
</comment>
<dbReference type="InterPro" id="IPR014729">
    <property type="entry name" value="Rossmann-like_a/b/a_fold"/>
</dbReference>
<dbReference type="InterPro" id="IPR036986">
    <property type="entry name" value="S4_RNA-bd_sf"/>
</dbReference>
<dbReference type="PRINTS" id="PR01040">
    <property type="entry name" value="TRNASYNTHTYR"/>
</dbReference>
<dbReference type="Proteomes" id="UP000229916">
    <property type="component" value="Unassembled WGS sequence"/>
</dbReference>
<dbReference type="SUPFAM" id="SSF52374">
    <property type="entry name" value="Nucleotidylyl transferase"/>
    <property type="match status" value="1"/>
</dbReference>
<name>A0A2M7ALU8_UNCKA</name>
<keyword evidence="9" id="KW-0694">RNA-binding</keyword>
<evidence type="ECO:0000256" key="3">
    <source>
        <dbReference type="ARBA" id="ARBA00022741"/>
    </source>
</evidence>
<dbReference type="AlphaFoldDB" id="A0A2M7ALU8"/>
<evidence type="ECO:0000256" key="6">
    <source>
        <dbReference type="ARBA" id="ARBA00023146"/>
    </source>
</evidence>
<dbReference type="NCBIfam" id="TIGR00234">
    <property type="entry name" value="tyrS"/>
    <property type="match status" value="1"/>
</dbReference>
<comment type="catalytic activity">
    <reaction evidence="7">
        <text>tRNA(Tyr) + L-tyrosine + ATP = L-tyrosyl-tRNA(Tyr) + AMP + diphosphate + H(+)</text>
        <dbReference type="Rhea" id="RHEA:10220"/>
        <dbReference type="Rhea" id="RHEA-COMP:9706"/>
        <dbReference type="Rhea" id="RHEA-COMP:9707"/>
        <dbReference type="ChEBI" id="CHEBI:15378"/>
        <dbReference type="ChEBI" id="CHEBI:30616"/>
        <dbReference type="ChEBI" id="CHEBI:33019"/>
        <dbReference type="ChEBI" id="CHEBI:58315"/>
        <dbReference type="ChEBI" id="CHEBI:78442"/>
        <dbReference type="ChEBI" id="CHEBI:78536"/>
        <dbReference type="ChEBI" id="CHEBI:456215"/>
        <dbReference type="EC" id="6.1.1.1"/>
    </reaction>
</comment>
<keyword evidence="5 10" id="KW-0648">Protein biosynthesis</keyword>
<sequence length="395" mass="45670">MDKIDEVLTRGVEQILPSRQGLENLLRSKKRIRLYLGIDPTATRLHLGHTIPLRKLQEFAELGHEAILLFGTGTVLVGDPSERDSGRQLITQKEIEENIATWKDQVKNIVDFKKIKIKFNGDWLTKLTLKDIIRIGSKISAIQLFKRDNFTKRIQKGDTVYFHETMYPLLQGYDSVVMDVDLEIGGTDQTFNMLMGRELQKKIRNREKYVLTMKMILGTDGHTMSKSSGNCVWLTDTPQDIYGKLMRLPDELIPDYFEVFTAYTTFEIKKIKTELQKPDINPMTYKKKLAFEITSQLHRKKLADEAQREFEKVVQEKAIPHNARQVELLKSQWKIVDLIMRFSLAASNSEAKRLIRQGGVLLGNRKVTNPQEIIKIEKDTVLKVGKRNFLKIRVI</sequence>
<dbReference type="PANTHER" id="PTHR11766">
    <property type="entry name" value="TYROSYL-TRNA SYNTHETASE"/>
    <property type="match status" value="1"/>
</dbReference>
<evidence type="ECO:0000256" key="10">
    <source>
        <dbReference type="RuleBase" id="RU363036"/>
    </source>
</evidence>
<evidence type="ECO:0000313" key="13">
    <source>
        <dbReference type="Proteomes" id="UP000229916"/>
    </source>
</evidence>
<dbReference type="Gene3D" id="3.40.50.620">
    <property type="entry name" value="HUPs"/>
    <property type="match status" value="1"/>
</dbReference>
<evidence type="ECO:0000256" key="4">
    <source>
        <dbReference type="ARBA" id="ARBA00022840"/>
    </source>
</evidence>
<evidence type="ECO:0000259" key="11">
    <source>
        <dbReference type="SMART" id="SM00363"/>
    </source>
</evidence>
<keyword evidence="3 10" id="KW-0547">Nucleotide-binding</keyword>
<keyword evidence="2 10" id="KW-0436">Ligase</keyword>
<accession>A0A2M7ALU8</accession>
<dbReference type="Gene3D" id="1.10.240.10">
    <property type="entry name" value="Tyrosyl-Transfer RNA Synthetase"/>
    <property type="match status" value="1"/>
</dbReference>